<name>A0AAV4VA90_CAEEX</name>
<proteinExistence type="predicted"/>
<dbReference type="Proteomes" id="UP001054945">
    <property type="component" value="Unassembled WGS sequence"/>
</dbReference>
<dbReference type="AlphaFoldDB" id="A0AAV4VA90"/>
<dbReference type="EMBL" id="BPLR01014207">
    <property type="protein sequence ID" value="GIY67165.1"/>
    <property type="molecule type" value="Genomic_DNA"/>
</dbReference>
<evidence type="ECO:0000313" key="3">
    <source>
        <dbReference type="Proteomes" id="UP001054945"/>
    </source>
</evidence>
<accession>A0AAV4VA90</accession>
<protein>
    <submittedName>
        <fullName evidence="2">Uncharacterized protein</fullName>
    </submittedName>
</protein>
<comment type="caution">
    <text evidence="2">The sequence shown here is derived from an EMBL/GenBank/DDBJ whole genome shotgun (WGS) entry which is preliminary data.</text>
</comment>
<organism evidence="2 3">
    <name type="scientific">Caerostris extrusa</name>
    <name type="common">Bark spider</name>
    <name type="synonym">Caerostris bankana</name>
    <dbReference type="NCBI Taxonomy" id="172846"/>
    <lineage>
        <taxon>Eukaryota</taxon>
        <taxon>Metazoa</taxon>
        <taxon>Ecdysozoa</taxon>
        <taxon>Arthropoda</taxon>
        <taxon>Chelicerata</taxon>
        <taxon>Arachnida</taxon>
        <taxon>Araneae</taxon>
        <taxon>Araneomorphae</taxon>
        <taxon>Entelegynae</taxon>
        <taxon>Araneoidea</taxon>
        <taxon>Araneidae</taxon>
        <taxon>Caerostris</taxon>
    </lineage>
</organism>
<evidence type="ECO:0000256" key="1">
    <source>
        <dbReference type="SAM" id="MobiDB-lite"/>
    </source>
</evidence>
<reference evidence="2 3" key="1">
    <citation type="submission" date="2021-06" db="EMBL/GenBank/DDBJ databases">
        <title>Caerostris extrusa draft genome.</title>
        <authorList>
            <person name="Kono N."/>
            <person name="Arakawa K."/>
        </authorList>
    </citation>
    <scope>NUCLEOTIDE SEQUENCE [LARGE SCALE GENOMIC DNA]</scope>
</reference>
<gene>
    <name evidence="2" type="ORF">CEXT_513641</name>
</gene>
<feature type="region of interest" description="Disordered" evidence="1">
    <location>
        <begin position="1"/>
        <end position="74"/>
    </location>
</feature>
<sequence>MEVDDEGCCASFGKSPPKGSTKVPVPPVPCFPVDNPSSDLDHDSDDGPYNYQGSAPLPKTPGSGERFSSRKSEI</sequence>
<keyword evidence="3" id="KW-1185">Reference proteome</keyword>
<evidence type="ECO:0000313" key="2">
    <source>
        <dbReference type="EMBL" id="GIY67165.1"/>
    </source>
</evidence>